<evidence type="ECO:0000313" key="2">
    <source>
        <dbReference type="Proteomes" id="UP000241426"/>
    </source>
</evidence>
<accession>A0A2T3KLK1</accession>
<evidence type="ECO:0008006" key="3">
    <source>
        <dbReference type="Google" id="ProtNLM"/>
    </source>
</evidence>
<comment type="caution">
    <text evidence="1">The sequence shown here is derived from an EMBL/GenBank/DDBJ whole genome shotgun (WGS) entry which is preliminary data.</text>
</comment>
<sequence>MLLRLDINNFDNIKFGGVDFFGSTNPRRTSEYWVNSADYKTNTITALVGFNAAARFSIFRATTLLTEFITGRVLGSTPRSKSSSYKMVSKFSDAKNRNNPNNPNLTVYIQNEQTYRFSVSFSNDKLLEESLCRVVDNKLFETVASRRYNHGSEKYELFFDESFTFTEDELNKLVHQNDGASLLSFDKIKENKQVIDFCDFFQNSRSFVGENTISGDAIQIAAQAYFNSPKLLKNAQKIISQLDMLDEKADILIEKSDTGVFNICVQHLIGSHTVRLEMEQQGSGFIHMFTLLSELVPVMCSGGMLTINDIDIHLHPMIASVLMTMHKADRCNAKTQVLCSLSSPYALSELNQDQTYIVKSKNDDVQILSVESYKMRGDTDLYKKYQENGFGDMPE</sequence>
<dbReference type="AlphaFoldDB" id="A0A2T3KLK1"/>
<gene>
    <name evidence="1" type="ORF">C9J27_05455</name>
</gene>
<protein>
    <recommendedName>
        <fullName evidence="3">ATP-binding protein</fullName>
    </recommendedName>
</protein>
<name>A0A2T3KLK1_9GAMM</name>
<proteinExistence type="predicted"/>
<reference evidence="1 2" key="1">
    <citation type="submission" date="2018-01" db="EMBL/GenBank/DDBJ databases">
        <title>Whole genome sequencing of Histamine producing bacteria.</title>
        <authorList>
            <person name="Butler K."/>
        </authorList>
    </citation>
    <scope>NUCLEOTIDE SEQUENCE [LARGE SCALE GENOMIC DNA]</scope>
    <source>
        <strain evidence="1 2">FS-7.2</strain>
    </source>
</reference>
<dbReference type="EMBL" id="PYNF01000003">
    <property type="protein sequence ID" value="PSV00582.1"/>
    <property type="molecule type" value="Genomic_DNA"/>
</dbReference>
<dbReference type="Proteomes" id="UP000241426">
    <property type="component" value="Unassembled WGS sequence"/>
</dbReference>
<dbReference type="RefSeq" id="WP_107289212.1">
    <property type="nucleotide sequence ID" value="NZ_PYNF01000003.1"/>
</dbReference>
<evidence type="ECO:0000313" key="1">
    <source>
        <dbReference type="EMBL" id="PSV00582.1"/>
    </source>
</evidence>
<organism evidence="1 2">
    <name type="scientific">Photobacterium kishitanii</name>
    <dbReference type="NCBI Taxonomy" id="318456"/>
    <lineage>
        <taxon>Bacteria</taxon>
        <taxon>Pseudomonadati</taxon>
        <taxon>Pseudomonadota</taxon>
        <taxon>Gammaproteobacteria</taxon>
        <taxon>Vibrionales</taxon>
        <taxon>Vibrionaceae</taxon>
        <taxon>Photobacterium</taxon>
    </lineage>
</organism>